<organism evidence="7 8">
    <name type="scientific">Anoxynatronum sibiricum</name>
    <dbReference type="NCBI Taxonomy" id="210623"/>
    <lineage>
        <taxon>Bacteria</taxon>
        <taxon>Bacillati</taxon>
        <taxon>Bacillota</taxon>
        <taxon>Clostridia</taxon>
        <taxon>Eubacteriales</taxon>
        <taxon>Clostridiaceae</taxon>
        <taxon>Anoxynatronum</taxon>
    </lineage>
</organism>
<keyword evidence="3 6" id="KW-0812">Transmembrane</keyword>
<dbReference type="RefSeq" id="WP_343184472.1">
    <property type="nucleotide sequence ID" value="NZ_JBCITM010000001.1"/>
</dbReference>
<protein>
    <submittedName>
        <fullName evidence="7">ABC transporter permease</fullName>
    </submittedName>
</protein>
<accession>A0ABU9VPI3</accession>
<evidence type="ECO:0000313" key="8">
    <source>
        <dbReference type="Proteomes" id="UP001407405"/>
    </source>
</evidence>
<feature type="transmembrane region" description="Helical" evidence="6">
    <location>
        <begin position="53"/>
        <end position="72"/>
    </location>
</feature>
<evidence type="ECO:0000256" key="3">
    <source>
        <dbReference type="ARBA" id="ARBA00022692"/>
    </source>
</evidence>
<feature type="transmembrane region" description="Helical" evidence="6">
    <location>
        <begin position="257"/>
        <end position="282"/>
    </location>
</feature>
<dbReference type="InterPro" id="IPR001851">
    <property type="entry name" value="ABC_transp_permease"/>
</dbReference>
<feature type="transmembrane region" description="Helical" evidence="6">
    <location>
        <begin position="197"/>
        <end position="219"/>
    </location>
</feature>
<feature type="transmembrane region" description="Helical" evidence="6">
    <location>
        <begin position="137"/>
        <end position="162"/>
    </location>
</feature>
<feature type="transmembrane region" description="Helical" evidence="6">
    <location>
        <begin position="312"/>
        <end position="333"/>
    </location>
</feature>
<feature type="transmembrane region" description="Helical" evidence="6">
    <location>
        <begin position="368"/>
        <end position="386"/>
    </location>
</feature>
<reference evidence="7 8" key="1">
    <citation type="submission" date="2024-04" db="EMBL/GenBank/DDBJ databases">
        <title>Genome sequencing and metabolic network reconstruction of aminoacids and betaine degradation by Anoxynatronum sibiricum.</title>
        <authorList>
            <person name="Detkova E.N."/>
            <person name="Boltjanskaja Y.V."/>
            <person name="Mardanov A.V."/>
            <person name="Kevbrin V."/>
        </authorList>
    </citation>
    <scope>NUCLEOTIDE SEQUENCE [LARGE SCALE GENOMIC DNA]</scope>
    <source>
        <strain evidence="7 8">Z-7981</strain>
    </source>
</reference>
<dbReference type="PANTHER" id="PTHR32196:SF15">
    <property type="entry name" value="SUGAR ABC TRANSPORTER PERMEASE PROTEIN"/>
    <property type="match status" value="1"/>
</dbReference>
<feature type="transmembrane region" description="Helical" evidence="6">
    <location>
        <begin position="231"/>
        <end position="251"/>
    </location>
</feature>
<keyword evidence="4 6" id="KW-1133">Transmembrane helix</keyword>
<keyword evidence="2" id="KW-1003">Cell membrane</keyword>
<evidence type="ECO:0000256" key="4">
    <source>
        <dbReference type="ARBA" id="ARBA00022989"/>
    </source>
</evidence>
<comment type="caution">
    <text evidence="7">The sequence shown here is derived from an EMBL/GenBank/DDBJ whole genome shotgun (WGS) entry which is preliminary data.</text>
</comment>
<evidence type="ECO:0000256" key="1">
    <source>
        <dbReference type="ARBA" id="ARBA00004651"/>
    </source>
</evidence>
<keyword evidence="8" id="KW-1185">Reference proteome</keyword>
<proteinExistence type="predicted"/>
<dbReference type="Pfam" id="PF02653">
    <property type="entry name" value="BPD_transp_2"/>
    <property type="match status" value="1"/>
</dbReference>
<evidence type="ECO:0000313" key="7">
    <source>
        <dbReference type="EMBL" id="MEN1759091.1"/>
    </source>
</evidence>
<feature type="transmembrane region" description="Helical" evidence="6">
    <location>
        <begin position="398"/>
        <end position="417"/>
    </location>
</feature>
<feature type="transmembrane region" description="Helical" evidence="6">
    <location>
        <begin position="345"/>
        <end position="361"/>
    </location>
</feature>
<gene>
    <name evidence="7" type="ORF">AAIG11_01275</name>
</gene>
<evidence type="ECO:0000256" key="6">
    <source>
        <dbReference type="SAM" id="Phobius"/>
    </source>
</evidence>
<feature type="transmembrane region" description="Helical" evidence="6">
    <location>
        <begin position="106"/>
        <end position="125"/>
    </location>
</feature>
<dbReference type="PANTHER" id="PTHR32196">
    <property type="entry name" value="ABC TRANSPORTER PERMEASE PROTEIN YPHD-RELATED-RELATED"/>
    <property type="match status" value="1"/>
</dbReference>
<sequence length="429" mass="46743">MEDNLKITPPKESWLQQVKRILVSNMVTVFFIVLCAIGFYYSGLTVGFLLNDIITRMVRNSFLVLALLLPVMAGMGLNFAIVLGAMCAQAAVIYVTHWGIPGIPGIIVAVLLTTPLAILLGYLTGKLFNRTKGQEMITGLILGFFSNGIYQLIFLILLGSVIPFANETLVLSSGVGLRTTVDLAGGLRYAIDDVWKLPFTIAAILFGAGVIAHGVYRYMKGIPAMGQTPRKTRYLISASTGAALIVWSLYVRGTTSIINMITVPMLTAILIGLMCVFTTWFARTKLGQDFRTVGQDQHIASVSGIHSDKTRLIAMILSTTFASWGHLIFLQNLGTFSTYGSHEQIGFYSVAALLIGGASVTNAKISHALLGTFLFHTLFIVSPLAGRNIFGDAQLGEYFRVFVAYGVIGVSLVMHAWKKQIEGRRRLSQ</sequence>
<evidence type="ECO:0000256" key="5">
    <source>
        <dbReference type="ARBA" id="ARBA00023136"/>
    </source>
</evidence>
<dbReference type="Proteomes" id="UP001407405">
    <property type="component" value="Unassembled WGS sequence"/>
</dbReference>
<comment type="subcellular location">
    <subcellularLocation>
        <location evidence="1">Cell membrane</location>
        <topology evidence="1">Multi-pass membrane protein</topology>
    </subcellularLocation>
</comment>
<keyword evidence="5 6" id="KW-0472">Membrane</keyword>
<dbReference type="EMBL" id="JBCITM010000001">
    <property type="protein sequence ID" value="MEN1759091.1"/>
    <property type="molecule type" value="Genomic_DNA"/>
</dbReference>
<feature type="transmembrane region" description="Helical" evidence="6">
    <location>
        <begin position="21"/>
        <end position="41"/>
    </location>
</feature>
<evidence type="ECO:0000256" key="2">
    <source>
        <dbReference type="ARBA" id="ARBA00022475"/>
    </source>
</evidence>
<name>A0ABU9VPI3_9CLOT</name>